<sequence>MMFQIYNNIRSAIKSALPSTNPDSPIKFPSVQFPRFTTPENIPQYIRNTLSSVQTRISSSNTLPNLITRVRSYASAITTRIRSAMPPGGSYEGSSGGLCGCLSGLMSGHVDQGPVEIMVVGSAKNPADGTVTSSSCLVVTTPPDEINREELDAKFAELVEELDLSLPNKTAMLSLPIEKKWQIYCSRKHESENSSLVSFSPEYYIDRVNNLMPPVDDATPPVKLYESLRTALRTQPNSFVHRFLELQGLQTLLNILSNETKSQSHPLVITCVKSLMNNTTGRAHVLAHPSALNTIASTIAGNSIKCKIDVLEILGAVCLVPGGHRKVLHAIDHLQEFAGERARFQTIINDLDRSTGPYKQDVSLKTAIMSFLNAVLSYGPGQKNLEFRVHLRYELLILGIEPVISKLRGFENETLDKHIEFFEIVRVEDEKELARRWGETHVDTKNVDDMFELIKMRLSHSYAYVNLQSILSHLLMLPLNIGGPPPHHWVLIDRLIQQIVLQQQPNEQDEAFDPDHVIVSNIKVNEIVKKLEEEERISATLEKIESLTRENNLIRSNLTSKEQDLELKMQQIEDLENTITRLRERLEKESLMRLEESQRVAELQLKVQKIGETQQIMMQAPIVNHVPVAPPRKQEMPPQQQAQPQQVFQQPPSPPKYVPPPSIVPAAPVPPPPPIPSNNIPPPPPPQNQSIPPPPPPAALIVVKPKHIPPASAPLKSFNWSKLPETKLNGTVWSELDESVVYSTLDLKEIDRLFSAYQKNTEVQVNANETVTDSLKKPPPVQSKRLISVIDGRRAQNCTILLSKLKMSDEEICNAILSMDVSDNLPLDMIEQLLKFTPSAEEVALLEEQNEDVMLARADSFLLKISKITHYEERLRVLQYKKRFVHIVEETNSRMKTVVEACREVTRSRKLRKMLEVILALGNYMNRGSRGNASGFRLPSLTRISDTKSNQRNQNLMNYLAVQVESHWNELSDLETELSHVRGAAKVSLNELEKDMGYLRSGLECVNREVEFQRGLQKMDPGDRFLPSVREFLSSAVCRIQELEDLFADMKGSFSKTVRLFGEEYREIDEFFSIFDQFLNAYGDARSENESLRKKREDEEKRALDATLRRCHGGVESRKMVLDRSVSLGGNAEKEPGEFDDLISALRTGKLTGLVHYINLSFNSTCLKRFCIVFQVTCSQRTCQSTNGGTGQEHTIESIPLETGILTIPGRGSIRQLLYTFLN</sequence>
<dbReference type="EMBL" id="CAXLJM020000024">
    <property type="protein sequence ID" value="CAL8090728.1"/>
    <property type="molecule type" value="Genomic_DNA"/>
</dbReference>
<dbReference type="InterPro" id="IPR010473">
    <property type="entry name" value="GTPase-bd"/>
</dbReference>
<dbReference type="PANTHER" id="PTHR45725:SF1">
    <property type="entry name" value="DISHEVELLED ASSOCIATED ACTIVATOR OF MORPHOGENESIS, ISOFORM D"/>
    <property type="match status" value="1"/>
</dbReference>
<dbReference type="Proteomes" id="UP001642540">
    <property type="component" value="Unassembled WGS sequence"/>
</dbReference>
<comment type="caution">
    <text evidence="5">The sequence shown here is derived from an EMBL/GenBank/DDBJ whole genome shotgun (WGS) entry which is preliminary data.</text>
</comment>
<proteinExistence type="predicted"/>
<dbReference type="Pfam" id="PF02181">
    <property type="entry name" value="FH2"/>
    <property type="match status" value="1"/>
</dbReference>
<protein>
    <recommendedName>
        <fullName evidence="7">Disheveled-associated activator of morphogenesis 1</fullName>
    </recommendedName>
</protein>
<keyword evidence="6" id="KW-1185">Reference proteome</keyword>
<evidence type="ECO:0008006" key="7">
    <source>
        <dbReference type="Google" id="ProtNLM"/>
    </source>
</evidence>
<dbReference type="SUPFAM" id="SSF101447">
    <property type="entry name" value="Formin homology 2 domain (FH2 domain)"/>
    <property type="match status" value="1"/>
</dbReference>
<feature type="domain" description="GBD/FH3" evidence="3">
    <location>
        <begin position="143"/>
        <end position="507"/>
    </location>
</feature>
<dbReference type="SUPFAM" id="SSF48371">
    <property type="entry name" value="ARM repeat"/>
    <property type="match status" value="1"/>
</dbReference>
<dbReference type="SMART" id="SM00498">
    <property type="entry name" value="FH2"/>
    <property type="match status" value="1"/>
</dbReference>
<dbReference type="InterPro" id="IPR016024">
    <property type="entry name" value="ARM-type_fold"/>
</dbReference>
<accession>A0ABP1Q622</accession>
<dbReference type="InterPro" id="IPR042201">
    <property type="entry name" value="FH2_Formin_sf"/>
</dbReference>
<dbReference type="Pfam" id="PF06371">
    <property type="entry name" value="Drf_GBD"/>
    <property type="match status" value="1"/>
</dbReference>
<reference evidence="5 6" key="1">
    <citation type="submission" date="2024-08" db="EMBL/GenBank/DDBJ databases">
        <authorList>
            <person name="Cucini C."/>
            <person name="Frati F."/>
        </authorList>
    </citation>
    <scope>NUCLEOTIDE SEQUENCE [LARGE SCALE GENOMIC DNA]</scope>
</reference>
<dbReference type="PROSITE" id="PS51232">
    <property type="entry name" value="GBD_FH3"/>
    <property type="match status" value="1"/>
</dbReference>
<dbReference type="PROSITE" id="PS51444">
    <property type="entry name" value="FH2"/>
    <property type="match status" value="1"/>
</dbReference>
<dbReference type="InterPro" id="IPR010472">
    <property type="entry name" value="FH3_dom"/>
</dbReference>
<feature type="compositionally biased region" description="Low complexity" evidence="2">
    <location>
        <begin position="636"/>
        <end position="650"/>
    </location>
</feature>
<feature type="region of interest" description="Disordered" evidence="2">
    <location>
        <begin position="628"/>
        <end position="699"/>
    </location>
</feature>
<dbReference type="PANTHER" id="PTHR45725">
    <property type="entry name" value="FORMIN HOMOLOGY 2 FAMILY MEMBER"/>
    <property type="match status" value="1"/>
</dbReference>
<evidence type="ECO:0000259" key="4">
    <source>
        <dbReference type="PROSITE" id="PS51444"/>
    </source>
</evidence>
<dbReference type="Gene3D" id="1.10.238.150">
    <property type="entry name" value="Formin, FH3 diaphanous domain"/>
    <property type="match status" value="1"/>
</dbReference>
<name>A0ABP1Q622_9HEXA</name>
<evidence type="ECO:0000256" key="2">
    <source>
        <dbReference type="SAM" id="MobiDB-lite"/>
    </source>
</evidence>
<dbReference type="Pfam" id="PF06367">
    <property type="entry name" value="Drf_FH3"/>
    <property type="match status" value="1"/>
</dbReference>
<feature type="domain" description="FH2" evidence="4">
    <location>
        <begin position="705"/>
        <end position="1108"/>
    </location>
</feature>
<dbReference type="SMART" id="SM01140">
    <property type="entry name" value="Drf_GBD"/>
    <property type="match status" value="1"/>
</dbReference>
<dbReference type="SMART" id="SM01139">
    <property type="entry name" value="Drf_FH3"/>
    <property type="match status" value="1"/>
</dbReference>
<dbReference type="InterPro" id="IPR051425">
    <property type="entry name" value="Formin_Homology"/>
</dbReference>
<keyword evidence="1" id="KW-0175">Coiled coil</keyword>
<dbReference type="InterPro" id="IPR014768">
    <property type="entry name" value="GBD/FH3_dom"/>
</dbReference>
<evidence type="ECO:0000313" key="6">
    <source>
        <dbReference type="Proteomes" id="UP001642540"/>
    </source>
</evidence>
<dbReference type="InterPro" id="IPR011989">
    <property type="entry name" value="ARM-like"/>
</dbReference>
<feature type="coiled-coil region" evidence="1">
    <location>
        <begin position="530"/>
        <end position="592"/>
    </location>
</feature>
<evidence type="ECO:0000256" key="1">
    <source>
        <dbReference type="SAM" id="Coils"/>
    </source>
</evidence>
<dbReference type="Gene3D" id="1.20.58.2220">
    <property type="entry name" value="Formin, FH2 domain"/>
    <property type="match status" value="1"/>
</dbReference>
<dbReference type="Gene3D" id="1.25.10.10">
    <property type="entry name" value="Leucine-rich Repeat Variant"/>
    <property type="match status" value="1"/>
</dbReference>
<gene>
    <name evidence="5" type="ORF">ODALV1_LOCUS7736</name>
</gene>
<organism evidence="5 6">
    <name type="scientific">Orchesella dallaii</name>
    <dbReference type="NCBI Taxonomy" id="48710"/>
    <lineage>
        <taxon>Eukaryota</taxon>
        <taxon>Metazoa</taxon>
        <taxon>Ecdysozoa</taxon>
        <taxon>Arthropoda</taxon>
        <taxon>Hexapoda</taxon>
        <taxon>Collembola</taxon>
        <taxon>Entomobryomorpha</taxon>
        <taxon>Entomobryoidea</taxon>
        <taxon>Orchesellidae</taxon>
        <taxon>Orchesellinae</taxon>
        <taxon>Orchesella</taxon>
    </lineage>
</organism>
<feature type="coiled-coil region" evidence="1">
    <location>
        <begin position="1082"/>
        <end position="1109"/>
    </location>
</feature>
<evidence type="ECO:0000313" key="5">
    <source>
        <dbReference type="EMBL" id="CAL8090728.1"/>
    </source>
</evidence>
<dbReference type="InterPro" id="IPR015425">
    <property type="entry name" value="FH2_Formin"/>
</dbReference>
<evidence type="ECO:0000259" key="3">
    <source>
        <dbReference type="PROSITE" id="PS51232"/>
    </source>
</evidence>
<feature type="compositionally biased region" description="Pro residues" evidence="2">
    <location>
        <begin position="651"/>
        <end position="698"/>
    </location>
</feature>